<name>A0A212ACA4_9RHOB</name>
<dbReference type="SUPFAM" id="SSF55729">
    <property type="entry name" value="Acyl-CoA N-acyltransferases (Nat)"/>
    <property type="match status" value="1"/>
</dbReference>
<evidence type="ECO:0000259" key="7">
    <source>
        <dbReference type="PROSITE" id="PS51891"/>
    </source>
</evidence>
<dbReference type="InterPro" id="IPR050832">
    <property type="entry name" value="Bact_Acetyltransf"/>
</dbReference>
<sequence length="271" mass="29464">MISIAAESPLTPDGRALVAESQAHMEAVFPGGGIFTLTAEEIAASPGVFLIAREEGQALGCVALVARPGYGEVKRLWMRPAARGRGVARSLMIALEQEAHAAGSRLMRLETGPALPAAVALYRALGYRERGPFGDYDPHPDSLFMEKSLPREGRCLCGRIRYRAEGEVLWQLHCHCESCRRATSSPMTSFFAVRDGGWRWTGEEPASYASSPGVTRYFCPTCGSPMGYRPAKGGEIHFYACSQDDSAAFAPEGHDFVEERLPWLHLSDPGS</sequence>
<dbReference type="PROSITE" id="PS51891">
    <property type="entry name" value="CENP_V_GFA"/>
    <property type="match status" value="1"/>
</dbReference>
<dbReference type="GO" id="GO:0046872">
    <property type="term" value="F:metal ion binding"/>
    <property type="evidence" value="ECO:0007669"/>
    <property type="project" value="UniProtKB-KW"/>
</dbReference>
<evidence type="ECO:0000256" key="1">
    <source>
        <dbReference type="ARBA" id="ARBA00005495"/>
    </source>
</evidence>
<dbReference type="InterPro" id="IPR016181">
    <property type="entry name" value="Acyl_CoA_acyltransferase"/>
</dbReference>
<keyword evidence="3" id="KW-0479">Metal-binding</keyword>
<dbReference type="EMBL" id="NIPW01000012">
    <property type="protein sequence ID" value="OWJ78218.1"/>
    <property type="molecule type" value="Genomic_DNA"/>
</dbReference>
<accession>A0A212ACA4</accession>
<dbReference type="Gene3D" id="3.40.630.30">
    <property type="match status" value="1"/>
</dbReference>
<dbReference type="PANTHER" id="PTHR43877:SF2">
    <property type="entry name" value="AMINOALKYLPHOSPHONATE N-ACETYLTRANSFERASE-RELATED"/>
    <property type="match status" value="1"/>
</dbReference>
<dbReference type="GO" id="GO:0016846">
    <property type="term" value="F:carbon-sulfur lyase activity"/>
    <property type="evidence" value="ECO:0007669"/>
    <property type="project" value="InterPro"/>
</dbReference>
<dbReference type="CDD" id="cd04301">
    <property type="entry name" value="NAT_SF"/>
    <property type="match status" value="1"/>
</dbReference>
<keyword evidence="2" id="KW-0808">Transferase</keyword>
<dbReference type="AlphaFoldDB" id="A0A212ACA4"/>
<feature type="domain" description="N-acetyltransferase" evidence="6">
    <location>
        <begin position="12"/>
        <end position="150"/>
    </location>
</feature>
<dbReference type="OrthoDB" id="9807246at2"/>
<dbReference type="InterPro" id="IPR011057">
    <property type="entry name" value="Mss4-like_sf"/>
</dbReference>
<dbReference type="InterPro" id="IPR006913">
    <property type="entry name" value="CENP-V/GFA"/>
</dbReference>
<evidence type="ECO:0000256" key="3">
    <source>
        <dbReference type="ARBA" id="ARBA00022723"/>
    </source>
</evidence>
<dbReference type="RefSeq" id="WP_088215330.1">
    <property type="nucleotide sequence ID" value="NZ_NIPW01000012.1"/>
</dbReference>
<evidence type="ECO:0000256" key="5">
    <source>
        <dbReference type="ARBA" id="ARBA00023315"/>
    </source>
</evidence>
<evidence type="ECO:0000313" key="8">
    <source>
        <dbReference type="EMBL" id="OWJ78218.1"/>
    </source>
</evidence>
<organism evidence="8 9">
    <name type="scientific">Haematobacter genomosp. 1</name>
    <dbReference type="NCBI Taxonomy" id="366618"/>
    <lineage>
        <taxon>Bacteria</taxon>
        <taxon>Pseudomonadati</taxon>
        <taxon>Pseudomonadota</taxon>
        <taxon>Alphaproteobacteria</taxon>
        <taxon>Rhodobacterales</taxon>
        <taxon>Paracoccaceae</taxon>
        <taxon>Haematobacter</taxon>
    </lineage>
</organism>
<evidence type="ECO:0000256" key="2">
    <source>
        <dbReference type="ARBA" id="ARBA00022679"/>
    </source>
</evidence>
<proteinExistence type="inferred from homology"/>
<dbReference type="InterPro" id="IPR000182">
    <property type="entry name" value="GNAT_dom"/>
</dbReference>
<keyword evidence="9" id="KW-1185">Reference proteome</keyword>
<evidence type="ECO:0000313" key="9">
    <source>
        <dbReference type="Proteomes" id="UP000196878"/>
    </source>
</evidence>
<dbReference type="PROSITE" id="PS51186">
    <property type="entry name" value="GNAT"/>
    <property type="match status" value="1"/>
</dbReference>
<keyword evidence="5" id="KW-0012">Acyltransferase</keyword>
<dbReference type="PANTHER" id="PTHR43877">
    <property type="entry name" value="AMINOALKYLPHOSPHONATE N-ACETYLTRANSFERASE-RELATED-RELATED"/>
    <property type="match status" value="1"/>
</dbReference>
<keyword evidence="4" id="KW-0862">Zinc</keyword>
<dbReference type="Pfam" id="PF00583">
    <property type="entry name" value="Acetyltransf_1"/>
    <property type="match status" value="1"/>
</dbReference>
<dbReference type="SUPFAM" id="SSF51316">
    <property type="entry name" value="Mss4-like"/>
    <property type="match status" value="1"/>
</dbReference>
<comment type="similarity">
    <text evidence="1">Belongs to the Gfa family.</text>
</comment>
<evidence type="ECO:0008006" key="10">
    <source>
        <dbReference type="Google" id="ProtNLM"/>
    </source>
</evidence>
<comment type="caution">
    <text evidence="8">The sequence shown here is derived from an EMBL/GenBank/DDBJ whole genome shotgun (WGS) entry which is preliminary data.</text>
</comment>
<feature type="domain" description="CENP-V/GFA" evidence="7">
    <location>
        <begin position="151"/>
        <end position="255"/>
    </location>
</feature>
<dbReference type="Gene3D" id="3.90.1590.10">
    <property type="entry name" value="glutathione-dependent formaldehyde- activating enzyme (gfa)"/>
    <property type="match status" value="1"/>
</dbReference>
<dbReference type="Proteomes" id="UP000196878">
    <property type="component" value="Unassembled WGS sequence"/>
</dbReference>
<evidence type="ECO:0000256" key="4">
    <source>
        <dbReference type="ARBA" id="ARBA00022833"/>
    </source>
</evidence>
<protein>
    <recommendedName>
        <fullName evidence="10">GNAT family N-acetyltransferase</fullName>
    </recommendedName>
</protein>
<gene>
    <name evidence="8" type="ORF">CDV49_09705</name>
</gene>
<dbReference type="GO" id="GO:0016747">
    <property type="term" value="F:acyltransferase activity, transferring groups other than amino-acyl groups"/>
    <property type="evidence" value="ECO:0007669"/>
    <property type="project" value="InterPro"/>
</dbReference>
<evidence type="ECO:0000259" key="6">
    <source>
        <dbReference type="PROSITE" id="PS51186"/>
    </source>
</evidence>
<reference evidence="8 9" key="1">
    <citation type="submission" date="2016-12" db="EMBL/GenBank/DDBJ databases">
        <title>Comparison of Traditional DNA-DNA Hybridization with In Silico Genomic Analysis.</title>
        <authorList>
            <person name="Nicholson A.C."/>
            <person name="Humrighouse B.W."/>
            <person name="Graziano J."/>
            <person name="Lasker B."/>
            <person name="Whitney A.M."/>
            <person name="Mcquiston J.R."/>
        </authorList>
    </citation>
    <scope>NUCLEOTIDE SEQUENCE [LARGE SCALE GENOMIC DNA]</scope>
    <source>
        <strain evidence="8 9">H2240</strain>
    </source>
</reference>
<dbReference type="Pfam" id="PF04828">
    <property type="entry name" value="GFA"/>
    <property type="match status" value="1"/>
</dbReference>